<dbReference type="Gene3D" id="1.10.1740.10">
    <property type="match status" value="1"/>
</dbReference>
<dbReference type="AlphaFoldDB" id="A0A5B9W372"/>
<keyword evidence="3" id="KW-0731">Sigma factor</keyword>
<evidence type="ECO:0000259" key="6">
    <source>
        <dbReference type="Pfam" id="PF04542"/>
    </source>
</evidence>
<dbReference type="NCBIfam" id="TIGR02937">
    <property type="entry name" value="sigma70-ECF"/>
    <property type="match status" value="1"/>
</dbReference>
<feature type="compositionally biased region" description="Low complexity" evidence="5">
    <location>
        <begin position="462"/>
        <end position="472"/>
    </location>
</feature>
<dbReference type="GO" id="GO:0016987">
    <property type="term" value="F:sigma factor activity"/>
    <property type="evidence" value="ECO:0007669"/>
    <property type="project" value="UniProtKB-KW"/>
</dbReference>
<dbReference type="InterPro" id="IPR039425">
    <property type="entry name" value="RNA_pol_sigma-70-like"/>
</dbReference>
<evidence type="ECO:0000256" key="2">
    <source>
        <dbReference type="ARBA" id="ARBA00023015"/>
    </source>
</evidence>
<keyword evidence="9" id="KW-1185">Reference proteome</keyword>
<proteinExistence type="inferred from homology"/>
<dbReference type="CDD" id="cd06171">
    <property type="entry name" value="Sigma70_r4"/>
    <property type="match status" value="1"/>
</dbReference>
<feature type="region of interest" description="Disordered" evidence="5">
    <location>
        <begin position="432"/>
        <end position="488"/>
    </location>
</feature>
<gene>
    <name evidence="8" type="primary">sigW_7</name>
    <name evidence="8" type="ORF">OJF2_32400</name>
</gene>
<dbReference type="InterPro" id="IPR036388">
    <property type="entry name" value="WH-like_DNA-bd_sf"/>
</dbReference>
<feature type="compositionally biased region" description="Gly residues" evidence="5">
    <location>
        <begin position="473"/>
        <end position="487"/>
    </location>
</feature>
<dbReference type="Gene3D" id="1.10.10.10">
    <property type="entry name" value="Winged helix-like DNA-binding domain superfamily/Winged helix DNA-binding domain"/>
    <property type="match status" value="1"/>
</dbReference>
<dbReference type="InterPro" id="IPR007627">
    <property type="entry name" value="RNA_pol_sigma70_r2"/>
</dbReference>
<dbReference type="KEGG" id="agv:OJF2_32400"/>
<dbReference type="InterPro" id="IPR014284">
    <property type="entry name" value="RNA_pol_sigma-70_dom"/>
</dbReference>
<evidence type="ECO:0000313" key="8">
    <source>
        <dbReference type="EMBL" id="QEH34699.1"/>
    </source>
</evidence>
<evidence type="ECO:0000313" key="9">
    <source>
        <dbReference type="Proteomes" id="UP000324233"/>
    </source>
</evidence>
<organism evidence="8 9">
    <name type="scientific">Aquisphaera giovannonii</name>
    <dbReference type="NCBI Taxonomy" id="406548"/>
    <lineage>
        <taxon>Bacteria</taxon>
        <taxon>Pseudomonadati</taxon>
        <taxon>Planctomycetota</taxon>
        <taxon>Planctomycetia</taxon>
        <taxon>Isosphaerales</taxon>
        <taxon>Isosphaeraceae</taxon>
        <taxon>Aquisphaera</taxon>
    </lineage>
</organism>
<evidence type="ECO:0000256" key="3">
    <source>
        <dbReference type="ARBA" id="ARBA00023082"/>
    </source>
</evidence>
<dbReference type="InterPro" id="IPR013324">
    <property type="entry name" value="RNA_pol_sigma_r3/r4-like"/>
</dbReference>
<dbReference type="Pfam" id="PF04542">
    <property type="entry name" value="Sigma70_r2"/>
    <property type="match status" value="1"/>
</dbReference>
<keyword evidence="4" id="KW-0804">Transcription</keyword>
<evidence type="ECO:0000259" key="7">
    <source>
        <dbReference type="Pfam" id="PF08281"/>
    </source>
</evidence>
<dbReference type="GO" id="GO:0003677">
    <property type="term" value="F:DNA binding"/>
    <property type="evidence" value="ECO:0007669"/>
    <property type="project" value="InterPro"/>
</dbReference>
<evidence type="ECO:0000256" key="5">
    <source>
        <dbReference type="SAM" id="MobiDB-lite"/>
    </source>
</evidence>
<feature type="compositionally biased region" description="Low complexity" evidence="5">
    <location>
        <begin position="432"/>
        <end position="445"/>
    </location>
</feature>
<evidence type="ECO:0000256" key="1">
    <source>
        <dbReference type="ARBA" id="ARBA00010641"/>
    </source>
</evidence>
<protein>
    <submittedName>
        <fullName evidence="8">ECF RNA polymerase sigma factor SigW</fullName>
    </submittedName>
</protein>
<dbReference type="InterPro" id="IPR013249">
    <property type="entry name" value="RNA_pol_sigma70_r4_t2"/>
</dbReference>
<dbReference type="EMBL" id="CP042997">
    <property type="protein sequence ID" value="QEH34699.1"/>
    <property type="molecule type" value="Genomic_DNA"/>
</dbReference>
<dbReference type="Proteomes" id="UP000324233">
    <property type="component" value="Chromosome"/>
</dbReference>
<dbReference type="PANTHER" id="PTHR43133">
    <property type="entry name" value="RNA POLYMERASE ECF-TYPE SIGMA FACTO"/>
    <property type="match status" value="1"/>
</dbReference>
<dbReference type="InterPro" id="IPR013325">
    <property type="entry name" value="RNA_pol_sigma_r2"/>
</dbReference>
<sequence>MGVIQGRLDGEFERLFREGTLAGLGEDQLLDRFARDRDGVAFATIVERHGPMVLGVCRQLLRDPNDVDDAFQATFLVLVRKASSLRRKDLLGNWLYGVAYRVALRARSLRHRGQVRGTASRGGDVGSLDEQAPDRSEPVAEAVLRSEERPLIHDEIRRLPRKYRDPVVLCYIEGLTHEEAAAKLGWPVGSVKGRLSRARDLLRSRLVRRGVAVSSAAMAAELVAPDLRASVPASLTQSTLKAALPFASGGPAGLSAAGPAATPSVTALTEGVIHAMRFSLVRSIAVPALVAGALATGGTVAAYQLGGGFGGPQPAEPAAAKAAARTAAKETSSPGESSARMVREILADMERNAGKMPVSPEEYDSWSERLVGIERAGANNQQDRIAAARRHLDRIHRMLDLLVKMDKDAAGQLKKAWFETIAKAEQTLKAVESPPAGAAAQAAAGPQPPAAGGPAPAPVPASPAGGQPPAAGEFGGGGGMEGGGFGGIDEEALQQSRIMIARLSAYIAVKDKNPRNVALLKKLDEPVTLHFPSETPLEEVLKRIKQATTSSDGKPMPIYVDPLGLQEADKTVASPVTIDLQDVPLKFSLRLALKQLGLAYCIRDGVLVISSVNGILNELRELQAEQAGADPSNPFGGMGGPGGGGMGGFGGMGGGMGGGMRGGGGMM</sequence>
<name>A0A5B9W372_9BACT</name>
<feature type="region of interest" description="Disordered" evidence="5">
    <location>
        <begin position="115"/>
        <end position="140"/>
    </location>
</feature>
<dbReference type="Pfam" id="PF08281">
    <property type="entry name" value="Sigma70_r4_2"/>
    <property type="match status" value="1"/>
</dbReference>
<evidence type="ECO:0000256" key="4">
    <source>
        <dbReference type="ARBA" id="ARBA00023163"/>
    </source>
</evidence>
<reference evidence="8 9" key="1">
    <citation type="submission" date="2019-08" db="EMBL/GenBank/DDBJ databases">
        <title>Deep-cultivation of Planctomycetes and their phenomic and genomic characterization uncovers novel biology.</title>
        <authorList>
            <person name="Wiegand S."/>
            <person name="Jogler M."/>
            <person name="Boedeker C."/>
            <person name="Pinto D."/>
            <person name="Vollmers J."/>
            <person name="Rivas-Marin E."/>
            <person name="Kohn T."/>
            <person name="Peeters S.H."/>
            <person name="Heuer A."/>
            <person name="Rast P."/>
            <person name="Oberbeckmann S."/>
            <person name="Bunk B."/>
            <person name="Jeske O."/>
            <person name="Meyerdierks A."/>
            <person name="Storesund J.E."/>
            <person name="Kallscheuer N."/>
            <person name="Luecker S."/>
            <person name="Lage O.M."/>
            <person name="Pohl T."/>
            <person name="Merkel B.J."/>
            <person name="Hornburger P."/>
            <person name="Mueller R.-W."/>
            <person name="Bruemmer F."/>
            <person name="Labrenz M."/>
            <person name="Spormann A.M."/>
            <person name="Op den Camp H."/>
            <person name="Overmann J."/>
            <person name="Amann R."/>
            <person name="Jetten M.S.M."/>
            <person name="Mascher T."/>
            <person name="Medema M.H."/>
            <person name="Devos D.P."/>
            <person name="Kaster A.-K."/>
            <person name="Ovreas L."/>
            <person name="Rohde M."/>
            <person name="Galperin M.Y."/>
            <person name="Jogler C."/>
        </authorList>
    </citation>
    <scope>NUCLEOTIDE SEQUENCE [LARGE SCALE GENOMIC DNA]</scope>
    <source>
        <strain evidence="8 9">OJF2</strain>
    </source>
</reference>
<feature type="domain" description="RNA polymerase sigma factor 70 region 4 type 2" evidence="7">
    <location>
        <begin position="152"/>
        <end position="200"/>
    </location>
</feature>
<keyword evidence="2" id="KW-0805">Transcription regulation</keyword>
<dbReference type="SUPFAM" id="SSF88946">
    <property type="entry name" value="Sigma2 domain of RNA polymerase sigma factors"/>
    <property type="match status" value="1"/>
</dbReference>
<dbReference type="GO" id="GO:0006352">
    <property type="term" value="P:DNA-templated transcription initiation"/>
    <property type="evidence" value="ECO:0007669"/>
    <property type="project" value="InterPro"/>
</dbReference>
<dbReference type="SUPFAM" id="SSF88659">
    <property type="entry name" value="Sigma3 and sigma4 domains of RNA polymerase sigma factors"/>
    <property type="match status" value="1"/>
</dbReference>
<dbReference type="PANTHER" id="PTHR43133:SF51">
    <property type="entry name" value="RNA POLYMERASE SIGMA FACTOR"/>
    <property type="match status" value="1"/>
</dbReference>
<accession>A0A5B9W372</accession>
<feature type="domain" description="RNA polymerase sigma-70 region 2" evidence="6">
    <location>
        <begin position="45"/>
        <end position="107"/>
    </location>
</feature>
<comment type="similarity">
    <text evidence="1">Belongs to the sigma-70 factor family. ECF subfamily.</text>
</comment>
<feature type="compositionally biased region" description="Pro residues" evidence="5">
    <location>
        <begin position="446"/>
        <end position="461"/>
    </location>
</feature>